<proteinExistence type="predicted"/>
<dbReference type="InterPro" id="IPR036514">
    <property type="entry name" value="SGNH_hydro_sf"/>
</dbReference>
<accession>A0AAV1GMH3</accession>
<protein>
    <submittedName>
        <fullName evidence="2">Uncharacterized protein LOC121902129 isoform X1</fullName>
    </submittedName>
</protein>
<dbReference type="CDD" id="cd00229">
    <property type="entry name" value="SGNH_hydrolase"/>
    <property type="match status" value="1"/>
</dbReference>
<dbReference type="SUPFAM" id="SSF52266">
    <property type="entry name" value="SGNH hydrolase"/>
    <property type="match status" value="1"/>
</dbReference>
<evidence type="ECO:0000313" key="3">
    <source>
        <dbReference type="Proteomes" id="UP001178508"/>
    </source>
</evidence>
<feature type="region of interest" description="Disordered" evidence="1">
    <location>
        <begin position="372"/>
        <end position="401"/>
    </location>
</feature>
<dbReference type="Gene3D" id="3.40.50.1110">
    <property type="entry name" value="SGNH hydrolase"/>
    <property type="match status" value="1"/>
</dbReference>
<dbReference type="AlphaFoldDB" id="A0AAV1GMH3"/>
<reference evidence="2" key="1">
    <citation type="submission" date="2023-08" db="EMBL/GenBank/DDBJ databases">
        <authorList>
            <person name="Alioto T."/>
            <person name="Alioto T."/>
            <person name="Gomez Garrido J."/>
        </authorList>
    </citation>
    <scope>NUCLEOTIDE SEQUENCE</scope>
</reference>
<name>A0AAV1GMH3_XYRNO</name>
<dbReference type="Proteomes" id="UP001178508">
    <property type="component" value="Chromosome 15"/>
</dbReference>
<evidence type="ECO:0000256" key="1">
    <source>
        <dbReference type="SAM" id="MobiDB-lite"/>
    </source>
</evidence>
<feature type="non-terminal residue" evidence="2">
    <location>
        <position position="853"/>
    </location>
</feature>
<feature type="region of interest" description="Disordered" evidence="1">
    <location>
        <begin position="734"/>
        <end position="760"/>
    </location>
</feature>
<sequence length="853" mass="97053">MPKLKGWRRSQAATRRLAQREFLIVGPQGHSDGMPTGTVGTGYRHRVNQWPISVLTGRQHKLVIPPEVPDKKFVLIVGDSHLRPFVDGVVPLPEGRMSFGFMSTPGACADGLRIEMVHAAVPRNPDLVIVMAPSNNLTTQGSLEKSSTDFAKLLSTAVGRWFKVIVYDFPPRLNHPLHHQELLRQEFCQVAARMGIQYVCPAADDFPLRRLKLWCRDSVHLSDDGGSPILGQRLWQAAYTELERGDPASVLSVSRRRPPPLNTVTPKVVVRGEVPAPQPSSPFEWTVCGKVHKQNLSGNEVEDSATCTQQLSTVGLQDCFLRLNPIHFSAHLLDAMEKISPSQLHNPVPHDDEMPRVEPRRTVVASRRIPTRKQGRTLRDHSPAELQTTEVPPATEVTSPEVDLERVAEVQTCPGVVTVNTAILSAPQPDGGIQVEQVSMRKRPLSPPLVFGDFDRSPVQVSSVETDAVQFLCSQIEGEMSDLGCVRHSVMGSFHQGSDLFSNPGQQCMAIGLASVAKHSVKSVFSWSVADLDTVLLCGDQLYTYLRDNDKISGGTDFLCIPDLPASHTIDGMEFDFEYGDYMSGLINQTDGSPIAPGLTTLLHSLQILFAKYDTCFLTLHCSTCVVIRENNMFAVVDSHARNALGLHFSHQNLSPSRKEKRLTKYLKRKKFLQMKINYHRDFLDYNRRNQNVRNTYKHNLLYQQKLKDLSKRKYFENYVHRQDVIERSKIKYRDDKKHREDVKSRSQIKYRDNKKHREDVKNRSIIKYRDNKKHREDVKSRSQIKYRDDKKYRQILKERSREISKVKYRNAAFQQKNLDSVRTKYRQVNKKVLASKKLKRLERKAKLEQVDL</sequence>
<dbReference type="Gene3D" id="3.90.70.120">
    <property type="match status" value="1"/>
</dbReference>
<organism evidence="2 3">
    <name type="scientific">Xyrichtys novacula</name>
    <name type="common">Pearly razorfish</name>
    <name type="synonym">Hemipteronotus novacula</name>
    <dbReference type="NCBI Taxonomy" id="13765"/>
    <lineage>
        <taxon>Eukaryota</taxon>
        <taxon>Metazoa</taxon>
        <taxon>Chordata</taxon>
        <taxon>Craniata</taxon>
        <taxon>Vertebrata</taxon>
        <taxon>Euteleostomi</taxon>
        <taxon>Actinopterygii</taxon>
        <taxon>Neopterygii</taxon>
        <taxon>Teleostei</taxon>
        <taxon>Neoteleostei</taxon>
        <taxon>Acanthomorphata</taxon>
        <taxon>Eupercaria</taxon>
        <taxon>Labriformes</taxon>
        <taxon>Labridae</taxon>
        <taxon>Xyrichtys</taxon>
    </lineage>
</organism>
<keyword evidence="3" id="KW-1185">Reference proteome</keyword>
<gene>
    <name evidence="2" type="ORF">XNOV1_A025566</name>
</gene>
<dbReference type="EMBL" id="OY660878">
    <property type="protein sequence ID" value="CAJ1074299.1"/>
    <property type="molecule type" value="Genomic_DNA"/>
</dbReference>
<evidence type="ECO:0000313" key="2">
    <source>
        <dbReference type="EMBL" id="CAJ1074299.1"/>
    </source>
</evidence>